<gene>
    <name evidence="2" type="ORF">RY831_00265</name>
</gene>
<feature type="region of interest" description="Disordered" evidence="1">
    <location>
        <begin position="19"/>
        <end position="58"/>
    </location>
</feature>
<protein>
    <submittedName>
        <fullName evidence="2">Uncharacterized protein</fullName>
    </submittedName>
</protein>
<evidence type="ECO:0000256" key="1">
    <source>
        <dbReference type="SAM" id="MobiDB-lite"/>
    </source>
</evidence>
<dbReference type="RefSeq" id="WP_326504332.1">
    <property type="nucleotide sequence ID" value="NZ_JAWIIV010000001.1"/>
</dbReference>
<comment type="caution">
    <text evidence="2">The sequence shown here is derived from an EMBL/GenBank/DDBJ whole genome shotgun (WGS) entry which is preliminary data.</text>
</comment>
<accession>A0ABU6J1T7</accession>
<reference evidence="2 3" key="1">
    <citation type="submission" date="2023-10" db="EMBL/GenBank/DDBJ databases">
        <title>Noviherbaspirillum sp. CPCC 100848 genome assembly.</title>
        <authorList>
            <person name="Li X.Y."/>
            <person name="Fang X.M."/>
        </authorList>
    </citation>
    <scope>NUCLEOTIDE SEQUENCE [LARGE SCALE GENOMIC DNA]</scope>
    <source>
        <strain evidence="2 3">CPCC 100848</strain>
    </source>
</reference>
<name>A0ABU6J1T7_9BURK</name>
<organism evidence="2 3">
    <name type="scientific">Noviherbaspirillum album</name>
    <dbReference type="NCBI Taxonomy" id="3080276"/>
    <lineage>
        <taxon>Bacteria</taxon>
        <taxon>Pseudomonadati</taxon>
        <taxon>Pseudomonadota</taxon>
        <taxon>Betaproteobacteria</taxon>
        <taxon>Burkholderiales</taxon>
        <taxon>Oxalobacteraceae</taxon>
        <taxon>Noviherbaspirillum</taxon>
    </lineage>
</organism>
<evidence type="ECO:0000313" key="3">
    <source>
        <dbReference type="Proteomes" id="UP001352263"/>
    </source>
</evidence>
<keyword evidence="3" id="KW-1185">Reference proteome</keyword>
<proteinExistence type="predicted"/>
<evidence type="ECO:0000313" key="2">
    <source>
        <dbReference type="EMBL" id="MEC4717575.1"/>
    </source>
</evidence>
<dbReference type="EMBL" id="JAWIIV010000001">
    <property type="protein sequence ID" value="MEC4717575.1"/>
    <property type="molecule type" value="Genomic_DNA"/>
</dbReference>
<feature type="compositionally biased region" description="Basic and acidic residues" evidence="1">
    <location>
        <begin position="35"/>
        <end position="58"/>
    </location>
</feature>
<sequence length="58" mass="7198">MPTINQPKDGKEKVREYMERRNAERRVNVRTPLHGPEEIRKEIGWDQVERRKNERRER</sequence>
<dbReference type="Proteomes" id="UP001352263">
    <property type="component" value="Unassembled WGS sequence"/>
</dbReference>